<feature type="non-terminal residue" evidence="1">
    <location>
        <position position="117"/>
    </location>
</feature>
<gene>
    <name evidence="1" type="ORF">AGERDE_LOCUS4593</name>
</gene>
<dbReference type="Proteomes" id="UP000789831">
    <property type="component" value="Unassembled WGS sequence"/>
</dbReference>
<evidence type="ECO:0000313" key="2">
    <source>
        <dbReference type="Proteomes" id="UP000789831"/>
    </source>
</evidence>
<evidence type="ECO:0000313" key="1">
    <source>
        <dbReference type="EMBL" id="CAG8508007.1"/>
    </source>
</evidence>
<dbReference type="AlphaFoldDB" id="A0A9N8ZVB7"/>
<proteinExistence type="predicted"/>
<keyword evidence="2" id="KW-1185">Reference proteome</keyword>
<sequence>VIFAKREHLTGQMRTVSKIGVLSSDTVLDDEGLCRFKEGLGPWSSHERNWMRLVLIRRNQFIILLYEHTRNTKPDNHQTYETKLDPTDHDKARSFSLPITDRSLYNLPTPTIAIKGI</sequence>
<dbReference type="EMBL" id="CAJVPL010000541">
    <property type="protein sequence ID" value="CAG8508007.1"/>
    <property type="molecule type" value="Genomic_DNA"/>
</dbReference>
<organism evidence="1 2">
    <name type="scientific">Ambispora gerdemannii</name>
    <dbReference type="NCBI Taxonomy" id="144530"/>
    <lineage>
        <taxon>Eukaryota</taxon>
        <taxon>Fungi</taxon>
        <taxon>Fungi incertae sedis</taxon>
        <taxon>Mucoromycota</taxon>
        <taxon>Glomeromycotina</taxon>
        <taxon>Glomeromycetes</taxon>
        <taxon>Archaeosporales</taxon>
        <taxon>Ambisporaceae</taxon>
        <taxon>Ambispora</taxon>
    </lineage>
</organism>
<name>A0A9N8ZVB7_9GLOM</name>
<accession>A0A9N8ZVB7</accession>
<comment type="caution">
    <text evidence="1">The sequence shown here is derived from an EMBL/GenBank/DDBJ whole genome shotgun (WGS) entry which is preliminary data.</text>
</comment>
<protein>
    <submittedName>
        <fullName evidence="1">4515_t:CDS:1</fullName>
    </submittedName>
</protein>
<reference evidence="1" key="1">
    <citation type="submission" date="2021-06" db="EMBL/GenBank/DDBJ databases">
        <authorList>
            <person name="Kallberg Y."/>
            <person name="Tangrot J."/>
            <person name="Rosling A."/>
        </authorList>
    </citation>
    <scope>NUCLEOTIDE SEQUENCE</scope>
    <source>
        <strain evidence="1">MT106</strain>
    </source>
</reference>